<dbReference type="Proteomes" id="UP000319619">
    <property type="component" value="Unassembled WGS sequence"/>
</dbReference>
<comment type="similarity">
    <text evidence="1">Belongs to the TolB family.</text>
</comment>
<evidence type="ECO:0008006" key="5">
    <source>
        <dbReference type="Google" id="ProtNLM"/>
    </source>
</evidence>
<dbReference type="PANTHER" id="PTHR36842">
    <property type="entry name" value="PROTEIN TOLB HOMOLOG"/>
    <property type="match status" value="1"/>
</dbReference>
<sequence length="327" mass="34522">MKQKFKYLSLLACLSLTTAIWIGCGGGSAGPPGPSPSEQLINYGSQPRWSPDGQKLAFGADGTQMGIWVYDRSNGNFTQVTDADHPHLYDYNWSPFSDQLAFGGAGAIIDSTSGIYTVVLDGSDPVRWYPTGESPCWSPDGQSLVFADNDQSGSYGIRLLSLSDTSLTILTNSGIAPQYNSLGTTVAYREPGSTLAYELRVISIVGGVPVVIADTCLTFAWTADGIDLVYDYMSYQGGDAGYRICSVSSGGGIPFKIVMNAGQPSVSVNGRIAYHGVNGDLTAGIYIVNLDGSDNVIVSGSGSHPSITSDGMLIAYARVDGIWLVTI</sequence>
<feature type="chain" id="PRO_5022154088" description="Dipeptidylpeptidase IV N-terminal domain-containing protein" evidence="2">
    <location>
        <begin position="30"/>
        <end position="327"/>
    </location>
</feature>
<feature type="signal peptide" evidence="2">
    <location>
        <begin position="1"/>
        <end position="29"/>
    </location>
</feature>
<gene>
    <name evidence="3" type="ORF">CEE37_09725</name>
</gene>
<comment type="caution">
    <text evidence="3">The sequence shown here is derived from an EMBL/GenBank/DDBJ whole genome shotgun (WGS) entry which is preliminary data.</text>
</comment>
<dbReference type="EMBL" id="NJBN01000006">
    <property type="protein sequence ID" value="TKJ40005.1"/>
    <property type="molecule type" value="Genomic_DNA"/>
</dbReference>
<dbReference type="Gene3D" id="2.120.10.30">
    <property type="entry name" value="TolB, C-terminal domain"/>
    <property type="match status" value="1"/>
</dbReference>
<accession>A0A532UYH9</accession>
<evidence type="ECO:0000256" key="1">
    <source>
        <dbReference type="ARBA" id="ARBA00009820"/>
    </source>
</evidence>
<evidence type="ECO:0000256" key="2">
    <source>
        <dbReference type="SAM" id="SignalP"/>
    </source>
</evidence>
<keyword evidence="2" id="KW-0732">Signal</keyword>
<organism evidence="3 4">
    <name type="scientific">candidate division LCP-89 bacterium B3_LCP</name>
    <dbReference type="NCBI Taxonomy" id="2012998"/>
    <lineage>
        <taxon>Bacteria</taxon>
        <taxon>Pseudomonadati</taxon>
        <taxon>Bacteria division LCP-89</taxon>
    </lineage>
</organism>
<dbReference type="InterPro" id="IPR011042">
    <property type="entry name" value="6-blade_b-propeller_TolB-like"/>
</dbReference>
<proteinExistence type="inferred from homology"/>
<protein>
    <recommendedName>
        <fullName evidence="5">Dipeptidylpeptidase IV N-terminal domain-containing protein</fullName>
    </recommendedName>
</protein>
<dbReference type="PANTHER" id="PTHR36842:SF1">
    <property type="entry name" value="PROTEIN TOLB"/>
    <property type="match status" value="1"/>
</dbReference>
<dbReference type="InterPro" id="IPR011659">
    <property type="entry name" value="WD40"/>
</dbReference>
<name>A0A532UYH9_UNCL8</name>
<evidence type="ECO:0000313" key="3">
    <source>
        <dbReference type="EMBL" id="TKJ40005.1"/>
    </source>
</evidence>
<dbReference type="Pfam" id="PF07676">
    <property type="entry name" value="PD40"/>
    <property type="match status" value="2"/>
</dbReference>
<dbReference type="SUPFAM" id="SSF69304">
    <property type="entry name" value="Tricorn protease N-terminal domain"/>
    <property type="match status" value="1"/>
</dbReference>
<dbReference type="AlphaFoldDB" id="A0A532UYH9"/>
<evidence type="ECO:0000313" key="4">
    <source>
        <dbReference type="Proteomes" id="UP000319619"/>
    </source>
</evidence>
<reference evidence="3 4" key="1">
    <citation type="submission" date="2017-06" db="EMBL/GenBank/DDBJ databases">
        <title>Novel microbial phyla capable of carbon fixation and sulfur reduction in deep-sea sediments.</title>
        <authorList>
            <person name="Huang J."/>
            <person name="Baker B."/>
            <person name="Wang Y."/>
        </authorList>
    </citation>
    <scope>NUCLEOTIDE SEQUENCE [LARGE SCALE GENOMIC DNA]</scope>
    <source>
        <strain evidence="3">B3_LCP</strain>
    </source>
</reference>
<dbReference type="PROSITE" id="PS51257">
    <property type="entry name" value="PROKAR_LIPOPROTEIN"/>
    <property type="match status" value="1"/>
</dbReference>